<proteinExistence type="inferred from homology"/>
<evidence type="ECO:0000256" key="2">
    <source>
        <dbReference type="ARBA" id="ARBA00022679"/>
    </source>
</evidence>
<dbReference type="InterPro" id="IPR001594">
    <property type="entry name" value="Palmitoyltrfase_DHHC"/>
</dbReference>
<feature type="domain" description="Palmitoyltransferase DHHC" evidence="8">
    <location>
        <begin position="130"/>
        <end position="253"/>
    </location>
</feature>
<dbReference type="InterPro" id="IPR039859">
    <property type="entry name" value="PFA4/ZDH16/20/ERF2-like"/>
</dbReference>
<keyword evidence="2 7" id="KW-0808">Transferase</keyword>
<gene>
    <name evidence="9" type="ORF">NSCI0253_LOCUS6120</name>
</gene>
<evidence type="ECO:0000256" key="3">
    <source>
        <dbReference type="ARBA" id="ARBA00022692"/>
    </source>
</evidence>
<feature type="transmembrane region" description="Helical" evidence="7">
    <location>
        <begin position="218"/>
        <end position="243"/>
    </location>
</feature>
<evidence type="ECO:0000256" key="7">
    <source>
        <dbReference type="RuleBase" id="RU079119"/>
    </source>
</evidence>
<dbReference type="AlphaFoldDB" id="A0A7S0ZTC7"/>
<dbReference type="EMBL" id="HBFQ01008727">
    <property type="protein sequence ID" value="CAD8831773.1"/>
    <property type="molecule type" value="Transcribed_RNA"/>
</dbReference>
<dbReference type="PANTHER" id="PTHR12246">
    <property type="entry name" value="PALMITOYLTRANSFERASE ZDHHC16"/>
    <property type="match status" value="1"/>
</dbReference>
<evidence type="ECO:0000313" key="9">
    <source>
        <dbReference type="EMBL" id="CAD8831773.1"/>
    </source>
</evidence>
<protein>
    <recommendedName>
        <fullName evidence="7">Palmitoyltransferase</fullName>
        <ecNumber evidence="7">2.3.1.225</ecNumber>
    </recommendedName>
</protein>
<reference evidence="9" key="1">
    <citation type="submission" date="2021-01" db="EMBL/GenBank/DDBJ databases">
        <authorList>
            <person name="Corre E."/>
            <person name="Pelletier E."/>
            <person name="Niang G."/>
            <person name="Scheremetjew M."/>
            <person name="Finn R."/>
            <person name="Kale V."/>
            <person name="Holt S."/>
            <person name="Cochrane G."/>
            <person name="Meng A."/>
            <person name="Brown T."/>
            <person name="Cohen L."/>
        </authorList>
    </citation>
    <scope>NUCLEOTIDE SEQUENCE</scope>
</reference>
<comment type="catalytic activity">
    <reaction evidence="7">
        <text>L-cysteinyl-[protein] + hexadecanoyl-CoA = S-hexadecanoyl-L-cysteinyl-[protein] + CoA</text>
        <dbReference type="Rhea" id="RHEA:36683"/>
        <dbReference type="Rhea" id="RHEA-COMP:10131"/>
        <dbReference type="Rhea" id="RHEA-COMP:11032"/>
        <dbReference type="ChEBI" id="CHEBI:29950"/>
        <dbReference type="ChEBI" id="CHEBI:57287"/>
        <dbReference type="ChEBI" id="CHEBI:57379"/>
        <dbReference type="ChEBI" id="CHEBI:74151"/>
        <dbReference type="EC" id="2.3.1.225"/>
    </reaction>
</comment>
<sequence length="316" mass="35697">MGIFASREYPTRRPISLIASFRRSWKTGQLKQDALDIWHRFARFGVGPALVYCLFCLVAFISYAFVAHVLPDYESPLSRAVLGAVGAFLLLNMLYNYVKAVTVNPGQPPEFDFSQPPGSEGKLDLAEGFRCCARCGLCKSPRSFHCVVCERCVLKMDHHSLWICNCVGFHNHRYFLLWLLYLGACCAFVVVVFFGTLFETVLLARRTHHSFFGRQCVSLSWLFAACILALSLCSGGVHAYFVITNQTSIEFARNYDEAVRLRGEVAKNPFDLGGTRNFQQVFGPHDFWRFRWALSFLAKRPAGNGLQFPSLTEIVA</sequence>
<name>A0A7S0ZTC7_NOCSC</name>
<comment type="domain">
    <text evidence="7">The DHHC domain is required for palmitoyltransferase activity.</text>
</comment>
<evidence type="ECO:0000256" key="1">
    <source>
        <dbReference type="ARBA" id="ARBA00004141"/>
    </source>
</evidence>
<accession>A0A7S0ZTC7</accession>
<evidence type="ECO:0000256" key="6">
    <source>
        <dbReference type="ARBA" id="ARBA00023315"/>
    </source>
</evidence>
<evidence type="ECO:0000259" key="8">
    <source>
        <dbReference type="Pfam" id="PF01529"/>
    </source>
</evidence>
<evidence type="ECO:0000256" key="5">
    <source>
        <dbReference type="ARBA" id="ARBA00023136"/>
    </source>
</evidence>
<dbReference type="Pfam" id="PF01529">
    <property type="entry name" value="DHHC"/>
    <property type="match status" value="1"/>
</dbReference>
<keyword evidence="5 7" id="KW-0472">Membrane</keyword>
<feature type="transmembrane region" description="Helical" evidence="7">
    <location>
        <begin position="49"/>
        <end position="70"/>
    </location>
</feature>
<comment type="similarity">
    <text evidence="7">Belongs to the DHHC palmitoyltransferase family.</text>
</comment>
<dbReference type="PROSITE" id="PS50216">
    <property type="entry name" value="DHHC"/>
    <property type="match status" value="1"/>
</dbReference>
<comment type="subcellular location">
    <subcellularLocation>
        <location evidence="1">Membrane</location>
        <topology evidence="1">Multi-pass membrane protein</topology>
    </subcellularLocation>
</comment>
<dbReference type="GO" id="GO:0019706">
    <property type="term" value="F:protein-cysteine S-palmitoyltransferase activity"/>
    <property type="evidence" value="ECO:0007669"/>
    <property type="project" value="UniProtKB-EC"/>
</dbReference>
<keyword evidence="3 7" id="KW-0812">Transmembrane</keyword>
<dbReference type="GO" id="GO:0016020">
    <property type="term" value="C:membrane"/>
    <property type="evidence" value="ECO:0007669"/>
    <property type="project" value="UniProtKB-SubCell"/>
</dbReference>
<feature type="transmembrane region" description="Helical" evidence="7">
    <location>
        <begin position="76"/>
        <end position="95"/>
    </location>
</feature>
<keyword evidence="4 7" id="KW-1133">Transmembrane helix</keyword>
<organism evidence="9">
    <name type="scientific">Noctiluca scintillans</name>
    <name type="common">Sea sparkle</name>
    <name type="synonym">Red tide dinoflagellate</name>
    <dbReference type="NCBI Taxonomy" id="2966"/>
    <lineage>
        <taxon>Eukaryota</taxon>
        <taxon>Sar</taxon>
        <taxon>Alveolata</taxon>
        <taxon>Dinophyceae</taxon>
        <taxon>Noctilucales</taxon>
        <taxon>Noctilucaceae</taxon>
        <taxon>Noctiluca</taxon>
    </lineage>
</organism>
<dbReference type="EC" id="2.3.1.225" evidence="7"/>
<evidence type="ECO:0000256" key="4">
    <source>
        <dbReference type="ARBA" id="ARBA00022989"/>
    </source>
</evidence>
<feature type="transmembrane region" description="Helical" evidence="7">
    <location>
        <begin position="175"/>
        <end position="198"/>
    </location>
</feature>
<keyword evidence="6 7" id="KW-0012">Acyltransferase</keyword>